<dbReference type="Gene3D" id="3.30.710.10">
    <property type="entry name" value="Potassium Channel Kv1.1, Chain A"/>
    <property type="match status" value="1"/>
</dbReference>
<dbReference type="HOGENOM" id="CLU_357522_0_0_1"/>
<dbReference type="InterPro" id="IPR011333">
    <property type="entry name" value="SKP1/BTB/POZ_sf"/>
</dbReference>
<dbReference type="EMBL" id="JMSE01000981">
    <property type="protein sequence ID" value="KDN65841.1"/>
    <property type="molecule type" value="Genomic_DNA"/>
</dbReference>
<dbReference type="OMA" id="NQEWIHE"/>
<evidence type="ECO:0000259" key="2">
    <source>
        <dbReference type="PROSITE" id="PS50097"/>
    </source>
</evidence>
<feature type="region of interest" description="Disordered" evidence="1">
    <location>
        <begin position="1"/>
        <end position="40"/>
    </location>
</feature>
<dbReference type="OrthoDB" id="2414723at2759"/>
<accession>A0A066XJB7</accession>
<proteinExistence type="predicted"/>
<comment type="caution">
    <text evidence="3">The sequence shown here is derived from an EMBL/GenBank/DDBJ whole genome shotgun (WGS) entry which is preliminary data.</text>
</comment>
<name>A0A066XJB7_COLSU</name>
<dbReference type="AlphaFoldDB" id="A0A066XJB7"/>
<reference evidence="4" key="1">
    <citation type="journal article" date="2014" name="Genome Announc.">
        <title>Draft genome sequence of Colletotrichum sublineola, a destructive pathogen of cultivated sorghum.</title>
        <authorList>
            <person name="Baroncelli R."/>
            <person name="Sanz-Martin J.M."/>
            <person name="Rech G.E."/>
            <person name="Sukno S.A."/>
            <person name="Thon M.R."/>
        </authorList>
    </citation>
    <scope>NUCLEOTIDE SEQUENCE [LARGE SCALE GENOMIC DNA]</scope>
    <source>
        <strain evidence="4">TX430BB</strain>
    </source>
</reference>
<dbReference type="SUPFAM" id="SSF54695">
    <property type="entry name" value="POZ domain"/>
    <property type="match status" value="1"/>
</dbReference>
<feature type="compositionally biased region" description="Polar residues" evidence="1">
    <location>
        <begin position="448"/>
        <end position="469"/>
    </location>
</feature>
<feature type="region of interest" description="Disordered" evidence="1">
    <location>
        <begin position="447"/>
        <end position="469"/>
    </location>
</feature>
<feature type="domain" description="BTB" evidence="2">
    <location>
        <begin position="498"/>
        <end position="558"/>
    </location>
</feature>
<dbReference type="PROSITE" id="PS50097">
    <property type="entry name" value="BTB"/>
    <property type="match status" value="1"/>
</dbReference>
<dbReference type="STRING" id="1173701.A0A066XJB7"/>
<dbReference type="eggNOG" id="ENOG502SR9U">
    <property type="taxonomic scope" value="Eukaryota"/>
</dbReference>
<evidence type="ECO:0000256" key="1">
    <source>
        <dbReference type="SAM" id="MobiDB-lite"/>
    </source>
</evidence>
<dbReference type="Proteomes" id="UP000027238">
    <property type="component" value="Unassembled WGS sequence"/>
</dbReference>
<organism evidence="3 4">
    <name type="scientific">Colletotrichum sublineola</name>
    <name type="common">Sorghum anthracnose fungus</name>
    <dbReference type="NCBI Taxonomy" id="1173701"/>
    <lineage>
        <taxon>Eukaryota</taxon>
        <taxon>Fungi</taxon>
        <taxon>Dikarya</taxon>
        <taxon>Ascomycota</taxon>
        <taxon>Pezizomycotina</taxon>
        <taxon>Sordariomycetes</taxon>
        <taxon>Hypocreomycetidae</taxon>
        <taxon>Glomerellales</taxon>
        <taxon>Glomerellaceae</taxon>
        <taxon>Colletotrichum</taxon>
        <taxon>Colletotrichum graminicola species complex</taxon>
    </lineage>
</organism>
<dbReference type="InterPro" id="IPR000210">
    <property type="entry name" value="BTB/POZ_dom"/>
</dbReference>
<feature type="region of interest" description="Disordered" evidence="1">
    <location>
        <begin position="105"/>
        <end position="124"/>
    </location>
</feature>
<keyword evidence="4" id="KW-1185">Reference proteome</keyword>
<gene>
    <name evidence="3" type="ORF">CSUB01_01855</name>
</gene>
<protein>
    <recommendedName>
        <fullName evidence="2">BTB domain-containing protein</fullName>
    </recommendedName>
</protein>
<evidence type="ECO:0000313" key="4">
    <source>
        <dbReference type="Proteomes" id="UP000027238"/>
    </source>
</evidence>
<sequence>MSRKKLCGKQTASHSSSGDNNSRRGRLSALFGRGSEDSGDIARYSAASEKEVEPIKSDFAYSTEQDCQSKKPDNTHMDDYINEVARDMSPAGIDVTQKAVPSLLTPSRATNSPIHRHKRASRSPKIVDTNAADGILLPAVSYTSSANEKRDCTYSKNHAGVKDHVQAGFFNQPSMTNRKALEEVQLLPSSTYSTFGLLNSNNIKVSCSDKDIEENTHLLPSTTYIPSEAICSIPEASHSVLFADKGPLLSSTYRVEPDLISNASQADKAYAEGNHSLSSTSHVTSTPLHGVLKVATSNRISADKKVRFVVAPCSKAAKAEANSEGSNDANQTIKLDADDIEGAPESDLSPIIWGKGSEPKIWLKDGKPTLFKPKKEPHYYTNPLWSRQYPEIFSNERCGVPHTAGYAEITTSTDDSQYYKVSASHSKANLHTGASFPMNTEADMSLDAGTSTPLDESTITPGGSNTLPNPASNTFVDQDFPEHNHTPPEFALTPRYKTQVKIEVGGRHFVTSFEVLEKSPWFRHLFSIDFRKWYHDGVFHIDNDGDLFVHILRYLRTGLYPLFWDSRNSFDYAMYAMIKQQAHHYMLYDLEAWIVAQKFHDVVETQVIHQKVVVPHNQEWIHEQNLMGNHSYVVSGVVNNANPRNYLQRDAQVAAAGHYEGDDSESYGPKYKADSIDGLSAGIGSAVVLFTTEKIVKVDMDQLRRV</sequence>
<evidence type="ECO:0000313" key="3">
    <source>
        <dbReference type="EMBL" id="KDN65841.1"/>
    </source>
</evidence>